<dbReference type="Pfam" id="PF02080">
    <property type="entry name" value="TrkA_C"/>
    <property type="match status" value="2"/>
</dbReference>
<dbReference type="InterPro" id="IPR036721">
    <property type="entry name" value="RCK_C_sf"/>
</dbReference>
<proteinExistence type="predicted"/>
<dbReference type="Pfam" id="PF03600">
    <property type="entry name" value="CitMHS"/>
    <property type="match status" value="1"/>
</dbReference>
<feature type="transmembrane region" description="Helical" evidence="7">
    <location>
        <begin position="398"/>
        <end position="417"/>
    </location>
</feature>
<dbReference type="RefSeq" id="WP_275685375.1">
    <property type="nucleotide sequence ID" value="NZ_JAJLJH010000013.1"/>
</dbReference>
<feature type="transmembrane region" description="Helical" evidence="7">
    <location>
        <begin position="174"/>
        <end position="196"/>
    </location>
</feature>
<keyword evidence="10" id="KW-1185">Reference proteome</keyword>
<comment type="caution">
    <text evidence="9">The sequence shown here is derived from an EMBL/GenBank/DDBJ whole genome shotgun (WGS) entry which is preliminary data.</text>
</comment>
<evidence type="ECO:0000256" key="6">
    <source>
        <dbReference type="ARBA" id="ARBA00023136"/>
    </source>
</evidence>
<dbReference type="Gene3D" id="3.30.70.1450">
    <property type="entry name" value="Regulator of K+ conductance, C-terminal domain"/>
    <property type="match status" value="2"/>
</dbReference>
<dbReference type="EMBL" id="JAJLJH010000013">
    <property type="protein sequence ID" value="MCK9689326.1"/>
    <property type="molecule type" value="Genomic_DNA"/>
</dbReference>
<dbReference type="GO" id="GO:0006813">
    <property type="term" value="P:potassium ion transport"/>
    <property type="evidence" value="ECO:0007669"/>
    <property type="project" value="InterPro"/>
</dbReference>
<feature type="transmembrane region" description="Helical" evidence="7">
    <location>
        <begin position="96"/>
        <end position="122"/>
    </location>
</feature>
<gene>
    <name evidence="9" type="ORF">LPC04_26715</name>
</gene>
<name>A0A9X2C2Y1_9BURK</name>
<organism evidence="9 10">
    <name type="scientific">Scleromatobacter humisilvae</name>
    <dbReference type="NCBI Taxonomy" id="2897159"/>
    <lineage>
        <taxon>Bacteria</taxon>
        <taxon>Pseudomonadati</taxon>
        <taxon>Pseudomonadota</taxon>
        <taxon>Betaproteobacteria</taxon>
        <taxon>Burkholderiales</taxon>
        <taxon>Sphaerotilaceae</taxon>
        <taxon>Scleromatobacter</taxon>
    </lineage>
</organism>
<dbReference type="GO" id="GO:0005886">
    <property type="term" value="C:plasma membrane"/>
    <property type="evidence" value="ECO:0007669"/>
    <property type="project" value="TreeGrafter"/>
</dbReference>
<dbReference type="PANTHER" id="PTHR43652:SF2">
    <property type="entry name" value="BASIC AMINO ACID ANTIPORTER YFCC-RELATED"/>
    <property type="match status" value="1"/>
</dbReference>
<protein>
    <submittedName>
        <fullName evidence="9">SLC13 family permease</fullName>
    </submittedName>
</protein>
<evidence type="ECO:0000313" key="10">
    <source>
        <dbReference type="Proteomes" id="UP001139353"/>
    </source>
</evidence>
<dbReference type="InterPro" id="IPR006037">
    <property type="entry name" value="RCK_C"/>
</dbReference>
<feature type="transmembrane region" description="Helical" evidence="7">
    <location>
        <begin position="134"/>
        <end position="154"/>
    </location>
</feature>
<keyword evidence="3 7" id="KW-0812">Transmembrane</keyword>
<accession>A0A9X2C2Y1</accession>
<dbReference type="Proteomes" id="UP001139353">
    <property type="component" value="Unassembled WGS sequence"/>
</dbReference>
<dbReference type="AlphaFoldDB" id="A0A9X2C2Y1"/>
<evidence type="ECO:0000256" key="1">
    <source>
        <dbReference type="ARBA" id="ARBA00004141"/>
    </source>
</evidence>
<feature type="transmembrane region" description="Helical" evidence="7">
    <location>
        <begin position="56"/>
        <end position="76"/>
    </location>
</feature>
<evidence type="ECO:0000256" key="4">
    <source>
        <dbReference type="ARBA" id="ARBA00022737"/>
    </source>
</evidence>
<evidence type="ECO:0000256" key="7">
    <source>
        <dbReference type="SAM" id="Phobius"/>
    </source>
</evidence>
<feature type="domain" description="RCK C-terminal" evidence="8">
    <location>
        <begin position="205"/>
        <end position="290"/>
    </location>
</feature>
<evidence type="ECO:0000256" key="2">
    <source>
        <dbReference type="ARBA" id="ARBA00022448"/>
    </source>
</evidence>
<feature type="transmembrane region" description="Helical" evidence="7">
    <location>
        <begin position="471"/>
        <end position="496"/>
    </location>
</feature>
<dbReference type="SUPFAM" id="SSF116726">
    <property type="entry name" value="TrkA C-terminal domain-like"/>
    <property type="match status" value="2"/>
</dbReference>
<keyword evidence="2" id="KW-0813">Transport</keyword>
<evidence type="ECO:0000259" key="8">
    <source>
        <dbReference type="PROSITE" id="PS51202"/>
    </source>
</evidence>
<dbReference type="GO" id="GO:0008324">
    <property type="term" value="F:monoatomic cation transmembrane transporter activity"/>
    <property type="evidence" value="ECO:0007669"/>
    <property type="project" value="InterPro"/>
</dbReference>
<feature type="transmembrane region" description="Helical" evidence="7">
    <location>
        <begin position="568"/>
        <end position="588"/>
    </location>
</feature>
<comment type="subcellular location">
    <subcellularLocation>
        <location evidence="1">Membrane</location>
        <topology evidence="1">Multi-pass membrane protein</topology>
    </subcellularLocation>
</comment>
<keyword evidence="5 7" id="KW-1133">Transmembrane helix</keyword>
<dbReference type="InterPro" id="IPR051679">
    <property type="entry name" value="DASS-Related_Transporters"/>
</dbReference>
<evidence type="ECO:0000256" key="3">
    <source>
        <dbReference type="ARBA" id="ARBA00022692"/>
    </source>
</evidence>
<keyword evidence="4" id="KW-0677">Repeat</keyword>
<keyword evidence="6 7" id="KW-0472">Membrane</keyword>
<dbReference type="PANTHER" id="PTHR43652">
    <property type="entry name" value="BASIC AMINO ACID ANTIPORTER YFCC-RELATED"/>
    <property type="match status" value="1"/>
</dbReference>
<feature type="transmembrane region" description="Helical" evidence="7">
    <location>
        <begin position="441"/>
        <end position="459"/>
    </location>
</feature>
<feature type="transmembrane region" description="Helical" evidence="7">
    <location>
        <begin position="30"/>
        <end position="49"/>
    </location>
</feature>
<dbReference type="InterPro" id="IPR004680">
    <property type="entry name" value="Cit_transptr-like_dom"/>
</dbReference>
<feature type="transmembrane region" description="Helical" evidence="7">
    <location>
        <begin position="502"/>
        <end position="523"/>
    </location>
</feature>
<evidence type="ECO:0000256" key="5">
    <source>
        <dbReference type="ARBA" id="ARBA00022989"/>
    </source>
</evidence>
<reference evidence="9" key="1">
    <citation type="submission" date="2021-11" db="EMBL/GenBank/DDBJ databases">
        <title>BS-T2-15 a new species belonging to the Comamonadaceae family isolated from the soil of a French oak forest.</title>
        <authorList>
            <person name="Mieszkin S."/>
            <person name="Alain K."/>
        </authorList>
    </citation>
    <scope>NUCLEOTIDE SEQUENCE</scope>
    <source>
        <strain evidence="9">BS-T2-15</strain>
    </source>
</reference>
<evidence type="ECO:0000313" key="9">
    <source>
        <dbReference type="EMBL" id="MCK9689326.1"/>
    </source>
</evidence>
<feature type="domain" description="RCK C-terminal" evidence="8">
    <location>
        <begin position="298"/>
        <end position="383"/>
    </location>
</feature>
<sequence length="591" mass="62766">MTLHQTEAFLVIGAMLALFMSGRLRFDLVAALALVVAVALGVVPSAKAFSGFSNPVIIIIGSVLVVSRAIAASNVLDVWIGALLARVKSPSLQIGILTAAVGYLSAFIKNVGTLGIVMPVAIQAARRSNQPRSAYLMPLAFGSLVGGTITRIGTSPNLLISSVRQQLGQPAYNLFDFVPVGLPLTTIAIVFLAFGWRLIPKREGQKSADEAFSIEAYSTELRVPETPAAPDLTVKGFEELSEGEASIAAILREGSRRYIPAEDWRVYPGDVLVVLGDPTVIDKVVSKTGYEIHGSKELAQPEHRTDEMEVVEVIVTADSMLVGQTPASLELRHRFGVNLFAVRQASKASVRRLRSHRFAAGDVVLLQGWGKNLASSVDELGVLPLADRKLTLGRNASGLIPIGLLAVALLLVGLRLVDVEVAFFGCAALTVLTRQINFKEAYAAVEWPVIVMLACLIPVGEGLKDTGATALIANSLTHAATHVPGYAAVGLVLLAAMLLTPLLHHAAAVIVLGPVAAAVATNLGYRIDPFLMAVALGCACDFLTPIGHQNNTLVMGPGGYRFGDYWRLGLPLTIMVLFVGTPLILHAWPLK</sequence>
<dbReference type="PROSITE" id="PS51202">
    <property type="entry name" value="RCK_C"/>
    <property type="match status" value="2"/>
</dbReference>